<gene>
    <name evidence="1" type="ORF">GSONMT00005005001</name>
</gene>
<dbReference type="EMBL" id="FR918633">
    <property type="protein sequence ID" value="CDQ94790.1"/>
    <property type="molecule type" value="Genomic_DNA"/>
</dbReference>
<accession>A0A060Z0J3</accession>
<dbReference type="PaxDb" id="8022-A0A060Z0J3"/>
<dbReference type="AlphaFoldDB" id="A0A060Z0J3"/>
<dbReference type="STRING" id="8022.A0A060Z0J3"/>
<dbReference type="Proteomes" id="UP000193380">
    <property type="component" value="Unassembled WGS sequence"/>
</dbReference>
<dbReference type="InterPro" id="IPR036691">
    <property type="entry name" value="Endo/exonu/phosph_ase_sf"/>
</dbReference>
<organism evidence="1 2">
    <name type="scientific">Oncorhynchus mykiss</name>
    <name type="common">Rainbow trout</name>
    <name type="synonym">Salmo gairdneri</name>
    <dbReference type="NCBI Taxonomy" id="8022"/>
    <lineage>
        <taxon>Eukaryota</taxon>
        <taxon>Metazoa</taxon>
        <taxon>Chordata</taxon>
        <taxon>Craniata</taxon>
        <taxon>Vertebrata</taxon>
        <taxon>Euteleostomi</taxon>
        <taxon>Actinopterygii</taxon>
        <taxon>Neopterygii</taxon>
        <taxon>Teleostei</taxon>
        <taxon>Protacanthopterygii</taxon>
        <taxon>Salmoniformes</taxon>
        <taxon>Salmonidae</taxon>
        <taxon>Salmoninae</taxon>
        <taxon>Oncorhynchus</taxon>
    </lineage>
</organism>
<proteinExistence type="predicted"/>
<dbReference type="Gene3D" id="3.60.10.10">
    <property type="entry name" value="Endonuclease/exonuclease/phosphatase"/>
    <property type="match status" value="1"/>
</dbReference>
<dbReference type="PANTHER" id="PTHR47510">
    <property type="entry name" value="REVERSE TRANSCRIPTASE DOMAIN-CONTAINING PROTEIN"/>
    <property type="match status" value="1"/>
</dbReference>
<evidence type="ECO:0000313" key="1">
    <source>
        <dbReference type="EMBL" id="CDQ94790.1"/>
    </source>
</evidence>
<evidence type="ECO:0000313" key="2">
    <source>
        <dbReference type="Proteomes" id="UP000193380"/>
    </source>
</evidence>
<name>A0A060Z0J3_ONCMY</name>
<sequence>MAASLRVPSKLCSVLFFYVLFLTLVPQVILGFITYSREELLNIRSVSTHHQYDQEYVFRNADPVFCLSPRTTQWIPCSDPKKRLRKRGKRGGLLVRLRRRAHRAPLPSILLANVQSLDNKVDEIRARVAFQRDIRDCNVLCFTETWLTGGTLSESVQPAGFSTHRADSNKHLPGKKRGGGVCLMANETWCDERNIQELKSFCSPDLEFLTIKCRPHYLPREFSSIIITAVYIPPQADTSMALNKLYLTLCKLESIYPEAAFIVAWDFNKANLKTRLPTFYQHIECATRGGKTLDHCYSNFRDAYKALPRPPFGKADHDSILLTPCL</sequence>
<reference evidence="1" key="2">
    <citation type="submission" date="2014-03" db="EMBL/GenBank/DDBJ databases">
        <authorList>
            <person name="Genoscope - CEA"/>
        </authorList>
    </citation>
    <scope>NUCLEOTIDE SEQUENCE</scope>
</reference>
<protein>
    <recommendedName>
        <fullName evidence="3">Endonuclease/exonuclease/phosphatase domain-containing protein</fullName>
    </recommendedName>
</protein>
<dbReference type="SUPFAM" id="SSF56219">
    <property type="entry name" value="DNase I-like"/>
    <property type="match status" value="1"/>
</dbReference>
<reference evidence="1" key="1">
    <citation type="journal article" date="2014" name="Nat. Commun.">
        <title>The rainbow trout genome provides novel insights into evolution after whole-genome duplication in vertebrates.</title>
        <authorList>
            <person name="Berthelot C."/>
            <person name="Brunet F."/>
            <person name="Chalopin D."/>
            <person name="Juanchich A."/>
            <person name="Bernard M."/>
            <person name="Noel B."/>
            <person name="Bento P."/>
            <person name="Da Silva C."/>
            <person name="Labadie K."/>
            <person name="Alberti A."/>
            <person name="Aury J.M."/>
            <person name="Louis A."/>
            <person name="Dehais P."/>
            <person name="Bardou P."/>
            <person name="Montfort J."/>
            <person name="Klopp C."/>
            <person name="Cabau C."/>
            <person name="Gaspin C."/>
            <person name="Thorgaard G.H."/>
            <person name="Boussaha M."/>
            <person name="Quillet E."/>
            <person name="Guyomard R."/>
            <person name="Galiana D."/>
            <person name="Bobe J."/>
            <person name="Volff J.N."/>
            <person name="Genet C."/>
            <person name="Wincker P."/>
            <person name="Jaillon O."/>
            <person name="Roest Crollius H."/>
            <person name="Guiguen Y."/>
        </authorList>
    </citation>
    <scope>NUCLEOTIDE SEQUENCE [LARGE SCALE GENOMIC DNA]</scope>
</reference>
<evidence type="ECO:0008006" key="3">
    <source>
        <dbReference type="Google" id="ProtNLM"/>
    </source>
</evidence>
<dbReference type="PANTHER" id="PTHR47510:SF3">
    <property type="entry name" value="ENDO_EXONUCLEASE_PHOSPHATASE DOMAIN-CONTAINING PROTEIN"/>
    <property type="match status" value="1"/>
</dbReference>